<dbReference type="NCBIfam" id="TIGR02276">
    <property type="entry name" value="beta_rpt_yvtn"/>
    <property type="match status" value="1"/>
</dbReference>
<dbReference type="EMBL" id="JAZHFV010000028">
    <property type="protein sequence ID" value="MEX4010755.1"/>
    <property type="molecule type" value="Genomic_DNA"/>
</dbReference>
<protein>
    <submittedName>
        <fullName evidence="3">Cytochrome D1 domain-containing protein</fullName>
    </submittedName>
</protein>
<keyword evidence="1" id="KW-0732">Signal</keyword>
<dbReference type="InterPro" id="IPR015943">
    <property type="entry name" value="WD40/YVTN_repeat-like_dom_sf"/>
</dbReference>
<dbReference type="InterPro" id="IPR048433">
    <property type="entry name" value="YNCE-like_beta-prop"/>
</dbReference>
<dbReference type="Proteomes" id="UP001559025">
    <property type="component" value="Unassembled WGS sequence"/>
</dbReference>
<sequence>MAILMAVGIRPGRQARHVSLRDANQMAVIDTVTREVTGRIDVGRSPIQVHGTPDGHFVYVANQGTDDEPDDAVSVIDTASNTVVKTIRTGRGAHRVTVSSDGDFAFVTNIIDGTVSRISVASQSVVDTYTVGKGPNGITFQTP</sequence>
<dbReference type="SUPFAM" id="SSF51004">
    <property type="entry name" value="C-terminal (heme d1) domain of cytochrome cd1-nitrite reductase"/>
    <property type="match status" value="1"/>
</dbReference>
<evidence type="ECO:0000313" key="4">
    <source>
        <dbReference type="Proteomes" id="UP001559025"/>
    </source>
</evidence>
<dbReference type="RefSeq" id="WP_244649390.1">
    <property type="nucleotide sequence ID" value="NZ_JABETK010000003.1"/>
</dbReference>
<dbReference type="Gene3D" id="2.130.10.10">
    <property type="entry name" value="YVTN repeat-like/Quinoprotein amine dehydrogenase"/>
    <property type="match status" value="1"/>
</dbReference>
<name>A0ABV3X1C7_9HYPH</name>
<evidence type="ECO:0000259" key="2">
    <source>
        <dbReference type="Pfam" id="PF21783"/>
    </source>
</evidence>
<reference evidence="3 4" key="1">
    <citation type="submission" date="2024-01" db="EMBL/GenBank/DDBJ databases">
        <title>New evidence supports the origin of RcGTA from prophage.</title>
        <authorList>
            <person name="Xu Y."/>
            <person name="Liu B."/>
            <person name="Chen F."/>
        </authorList>
    </citation>
    <scope>NUCLEOTIDE SEQUENCE [LARGE SCALE GENOMIC DNA]</scope>
    <source>
        <strain evidence="3 4">CBW1107-2</strain>
    </source>
</reference>
<proteinExistence type="predicted"/>
<dbReference type="PANTHER" id="PTHR47197:SF3">
    <property type="entry name" value="DIHYDRO-HEME D1 DEHYDROGENASE"/>
    <property type="match status" value="1"/>
</dbReference>
<dbReference type="Pfam" id="PF21783">
    <property type="entry name" value="YNCE"/>
    <property type="match status" value="1"/>
</dbReference>
<keyword evidence="4" id="KW-1185">Reference proteome</keyword>
<evidence type="ECO:0000313" key="3">
    <source>
        <dbReference type="EMBL" id="MEX4010755.1"/>
    </source>
</evidence>
<organism evidence="3 4">
    <name type="scientific">Neoaquamicrobium sediminum</name>
    <dbReference type="NCBI Taxonomy" id="1849104"/>
    <lineage>
        <taxon>Bacteria</taxon>
        <taxon>Pseudomonadati</taxon>
        <taxon>Pseudomonadota</taxon>
        <taxon>Alphaproteobacteria</taxon>
        <taxon>Hyphomicrobiales</taxon>
        <taxon>Phyllobacteriaceae</taxon>
        <taxon>Neoaquamicrobium</taxon>
    </lineage>
</organism>
<dbReference type="InterPro" id="IPR011048">
    <property type="entry name" value="Haem_d1_sf"/>
</dbReference>
<dbReference type="InterPro" id="IPR051200">
    <property type="entry name" value="Host-pathogen_enzymatic-act"/>
</dbReference>
<evidence type="ECO:0000256" key="1">
    <source>
        <dbReference type="ARBA" id="ARBA00022729"/>
    </source>
</evidence>
<accession>A0ABV3X1C7</accession>
<feature type="domain" description="YNCE-like beta-propeller" evidence="2">
    <location>
        <begin position="19"/>
        <end position="139"/>
    </location>
</feature>
<gene>
    <name evidence="3" type="ORF">V1479_25985</name>
</gene>
<dbReference type="PANTHER" id="PTHR47197">
    <property type="entry name" value="PROTEIN NIRF"/>
    <property type="match status" value="1"/>
</dbReference>
<comment type="caution">
    <text evidence="3">The sequence shown here is derived from an EMBL/GenBank/DDBJ whole genome shotgun (WGS) entry which is preliminary data.</text>
</comment>
<dbReference type="InterPro" id="IPR011964">
    <property type="entry name" value="YVTN_b-propeller_repeat"/>
</dbReference>